<proteinExistence type="predicted"/>
<accession>A0A6J6Z6U6</accession>
<organism evidence="1">
    <name type="scientific">freshwater metagenome</name>
    <dbReference type="NCBI Taxonomy" id="449393"/>
    <lineage>
        <taxon>unclassified sequences</taxon>
        <taxon>metagenomes</taxon>
        <taxon>ecological metagenomes</taxon>
    </lineage>
</organism>
<sequence>MGFTPQLAADLVLETLWFVVLGRVLISWVDPAGSGRIARLLIELSEPILGPVRRILPTTGGLDWSPLLVMVLLQFLRGLL</sequence>
<name>A0A6J6Z6U6_9ZZZZ</name>
<dbReference type="PANTHER" id="PTHR33219:SF14">
    <property type="entry name" value="PROTEIN COFACTOR ASSEMBLY OF COMPLEX C SUBUNIT B CCB3, CHLOROPLASTIC-RELATED"/>
    <property type="match status" value="1"/>
</dbReference>
<dbReference type="EMBL" id="CAFAAL010000199">
    <property type="protein sequence ID" value="CAB4817530.1"/>
    <property type="molecule type" value="Genomic_DNA"/>
</dbReference>
<gene>
    <name evidence="1" type="ORF">UFOPK3004_01645</name>
</gene>
<dbReference type="InterPro" id="IPR003425">
    <property type="entry name" value="CCB3/YggT"/>
</dbReference>
<reference evidence="1" key="1">
    <citation type="submission" date="2020-05" db="EMBL/GenBank/DDBJ databases">
        <authorList>
            <person name="Chiriac C."/>
            <person name="Salcher M."/>
            <person name="Ghai R."/>
            <person name="Kavagutti S V."/>
        </authorList>
    </citation>
    <scope>NUCLEOTIDE SEQUENCE</scope>
</reference>
<dbReference type="Pfam" id="PF02325">
    <property type="entry name" value="CCB3_YggT"/>
    <property type="match status" value="1"/>
</dbReference>
<evidence type="ECO:0000313" key="1">
    <source>
        <dbReference type="EMBL" id="CAB4817530.1"/>
    </source>
</evidence>
<dbReference type="PANTHER" id="PTHR33219">
    <property type="entry name" value="YLMG HOMOLOG PROTEIN 2, CHLOROPLASTIC"/>
    <property type="match status" value="1"/>
</dbReference>
<dbReference type="GO" id="GO:0016020">
    <property type="term" value="C:membrane"/>
    <property type="evidence" value="ECO:0007669"/>
    <property type="project" value="InterPro"/>
</dbReference>
<dbReference type="AlphaFoldDB" id="A0A6J6Z6U6"/>
<protein>
    <submittedName>
        <fullName evidence="1">Unannotated protein</fullName>
    </submittedName>
</protein>